<organism evidence="1 2">
    <name type="scientific">Mycobacterium heckeshornense</name>
    <dbReference type="NCBI Taxonomy" id="110505"/>
    <lineage>
        <taxon>Bacteria</taxon>
        <taxon>Bacillati</taxon>
        <taxon>Actinomycetota</taxon>
        <taxon>Actinomycetes</taxon>
        <taxon>Mycobacteriales</taxon>
        <taxon>Mycobacteriaceae</taxon>
        <taxon>Mycobacterium</taxon>
    </lineage>
</organism>
<dbReference type="AlphaFoldDB" id="A0A2G8B737"/>
<proteinExistence type="predicted"/>
<sequence>MAVTTVGIDVIKDAVRLACRAPSLYNAQPWRWIEEDGQLHLFLDRSRVTLSDRSGREALIGCGAVLDHLRAAMAAAGWQAQVGRFPHPNDPDHLASIRFTPMKSVTDVQRRRADAILVRRTDRLPFMAPTDWESLEPVLRDAVDNDMVRLDVMPEDMRSCLADASQLADSLRLYDSRYHTELGWWTAPFEASEGIPYSSLVSAAEGDRVDVRRVFPVMHHSERRTEVPEDKSMMLLLSTGDDSPAAALATGEALSAVLLECTMAGLATCPVTHITEVRVTREMVEACLGQEIMPQVFIRVGVAPAMEELPPATPRRPLDDVLCVRD</sequence>
<dbReference type="SUPFAM" id="SSF55469">
    <property type="entry name" value="FMN-dependent nitroreductase-like"/>
    <property type="match status" value="1"/>
</dbReference>
<name>A0A2G8B737_9MYCO</name>
<dbReference type="PANTHER" id="PTHR23026">
    <property type="entry name" value="NADPH NITROREDUCTASE"/>
    <property type="match status" value="1"/>
</dbReference>
<dbReference type="Gene3D" id="3.40.109.10">
    <property type="entry name" value="NADH Oxidase"/>
    <property type="match status" value="1"/>
</dbReference>
<protein>
    <submittedName>
        <fullName evidence="1">Putative NAD(P)H nitroreductase acg</fullName>
    </submittedName>
</protein>
<gene>
    <name evidence="1" type="primary">acg_2</name>
    <name evidence="1" type="ORF">MHEC_31010</name>
</gene>
<reference evidence="1 2" key="1">
    <citation type="submission" date="2020-12" db="EMBL/GenBank/DDBJ databases">
        <title>Complete genome sequence of Mycobacterium heckeshornense JCM 15655T, closely related to a pathogenic non-tuberculous mycobacterial species Mycobacterium xenopi.</title>
        <authorList>
            <person name="Yoshida M."/>
            <person name="Fukano H."/>
            <person name="Asakura T."/>
            <person name="Suzuki M."/>
            <person name="Hoshino Y."/>
        </authorList>
    </citation>
    <scope>NUCLEOTIDE SEQUENCE [LARGE SCALE GENOMIC DNA]</scope>
    <source>
        <strain evidence="1 2">JCM 15655</strain>
    </source>
</reference>
<dbReference type="EMBL" id="AP024237">
    <property type="protein sequence ID" value="BCO36668.1"/>
    <property type="molecule type" value="Genomic_DNA"/>
</dbReference>
<dbReference type="Proteomes" id="UP000595446">
    <property type="component" value="Chromosome"/>
</dbReference>
<dbReference type="PANTHER" id="PTHR23026:SF123">
    <property type="entry name" value="NAD(P)H NITROREDUCTASE RV3131-RELATED"/>
    <property type="match status" value="1"/>
</dbReference>
<dbReference type="InterPro" id="IPR050627">
    <property type="entry name" value="Nitroreductase/BluB"/>
</dbReference>
<dbReference type="STRING" id="110505.ACT16_18790"/>
<dbReference type="InterPro" id="IPR000415">
    <property type="entry name" value="Nitroreductase-like"/>
</dbReference>
<dbReference type="RefSeq" id="WP_048892975.1">
    <property type="nucleotide sequence ID" value="NZ_AP024237.1"/>
</dbReference>
<keyword evidence="2" id="KW-1185">Reference proteome</keyword>
<dbReference type="OrthoDB" id="8156917at2"/>
<dbReference type="NCBIfam" id="NF047509">
    <property type="entry name" value="Rv3131_FMN_oxido"/>
    <property type="match status" value="1"/>
</dbReference>
<evidence type="ECO:0000313" key="2">
    <source>
        <dbReference type="Proteomes" id="UP000595446"/>
    </source>
</evidence>
<accession>A0A2G8B737</accession>
<evidence type="ECO:0000313" key="1">
    <source>
        <dbReference type="EMBL" id="BCO36668.1"/>
    </source>
</evidence>
<dbReference type="GO" id="GO:0016491">
    <property type="term" value="F:oxidoreductase activity"/>
    <property type="evidence" value="ECO:0007669"/>
    <property type="project" value="InterPro"/>
</dbReference>